<dbReference type="Pfam" id="PF01431">
    <property type="entry name" value="Peptidase_M13"/>
    <property type="match status" value="1"/>
</dbReference>
<feature type="domain" description="Peptidase M13 N-terminal" evidence="10">
    <location>
        <begin position="57"/>
        <end position="428"/>
    </location>
</feature>
<keyword evidence="6" id="KW-0862">Zinc</keyword>
<evidence type="ECO:0000259" key="10">
    <source>
        <dbReference type="Pfam" id="PF05649"/>
    </source>
</evidence>
<evidence type="ECO:0000256" key="6">
    <source>
        <dbReference type="ARBA" id="ARBA00022833"/>
    </source>
</evidence>
<evidence type="ECO:0000256" key="8">
    <source>
        <dbReference type="SAM" id="Phobius"/>
    </source>
</evidence>
<dbReference type="OrthoDB" id="6490120at2759"/>
<dbReference type="EMBL" id="JABSTU010000005">
    <property type="protein sequence ID" value="KAH8029473.1"/>
    <property type="molecule type" value="Genomic_DNA"/>
</dbReference>
<dbReference type="InterPro" id="IPR018497">
    <property type="entry name" value="Peptidase_M13_C"/>
</dbReference>
<dbReference type="OMA" id="NVDACEG"/>
<evidence type="ECO:0008006" key="13">
    <source>
        <dbReference type="Google" id="ProtNLM"/>
    </source>
</evidence>
<evidence type="ECO:0000256" key="1">
    <source>
        <dbReference type="ARBA" id="ARBA00001947"/>
    </source>
</evidence>
<protein>
    <recommendedName>
        <fullName evidence="13">M13 family peptidase</fullName>
    </recommendedName>
</protein>
<dbReference type="Pfam" id="PF05649">
    <property type="entry name" value="Peptidase_M13_N"/>
    <property type="match status" value="1"/>
</dbReference>
<comment type="caution">
    <text evidence="11">The sequence shown here is derived from an EMBL/GenBank/DDBJ whole genome shotgun (WGS) entry which is preliminary data.</text>
</comment>
<keyword evidence="4" id="KW-0479">Metal-binding</keyword>
<keyword evidence="3" id="KW-0645">Protease</keyword>
<dbReference type="Proteomes" id="UP000821866">
    <property type="component" value="Chromosome 3"/>
</dbReference>
<evidence type="ECO:0000256" key="4">
    <source>
        <dbReference type="ARBA" id="ARBA00022723"/>
    </source>
</evidence>
<evidence type="ECO:0000259" key="9">
    <source>
        <dbReference type="Pfam" id="PF01431"/>
    </source>
</evidence>
<evidence type="ECO:0000256" key="5">
    <source>
        <dbReference type="ARBA" id="ARBA00022801"/>
    </source>
</evidence>
<dbReference type="Gene3D" id="3.40.390.10">
    <property type="entry name" value="Collagenase (Catalytic Domain)"/>
    <property type="match status" value="1"/>
</dbReference>
<evidence type="ECO:0000313" key="12">
    <source>
        <dbReference type="Proteomes" id="UP000821866"/>
    </source>
</evidence>
<reference evidence="11" key="1">
    <citation type="journal article" date="2020" name="Cell">
        <title>Large-Scale Comparative Analyses of Tick Genomes Elucidate Their Genetic Diversity and Vector Capacities.</title>
        <authorList>
            <consortium name="Tick Genome and Microbiome Consortium (TIGMIC)"/>
            <person name="Jia N."/>
            <person name="Wang J."/>
            <person name="Shi W."/>
            <person name="Du L."/>
            <person name="Sun Y."/>
            <person name="Zhan W."/>
            <person name="Jiang J.F."/>
            <person name="Wang Q."/>
            <person name="Zhang B."/>
            <person name="Ji P."/>
            <person name="Bell-Sakyi L."/>
            <person name="Cui X.M."/>
            <person name="Yuan T.T."/>
            <person name="Jiang B.G."/>
            <person name="Yang W.F."/>
            <person name="Lam T.T."/>
            <person name="Chang Q.C."/>
            <person name="Ding S.J."/>
            <person name="Wang X.J."/>
            <person name="Zhu J.G."/>
            <person name="Ruan X.D."/>
            <person name="Zhao L."/>
            <person name="Wei J.T."/>
            <person name="Ye R.Z."/>
            <person name="Que T.C."/>
            <person name="Du C.H."/>
            <person name="Zhou Y.H."/>
            <person name="Cheng J.X."/>
            <person name="Dai P.F."/>
            <person name="Guo W.B."/>
            <person name="Han X.H."/>
            <person name="Huang E.J."/>
            <person name="Li L.F."/>
            <person name="Wei W."/>
            <person name="Gao Y.C."/>
            <person name="Liu J.Z."/>
            <person name="Shao H.Z."/>
            <person name="Wang X."/>
            <person name="Wang C.C."/>
            <person name="Yang T.C."/>
            <person name="Huo Q.B."/>
            <person name="Li W."/>
            <person name="Chen H.Y."/>
            <person name="Chen S.E."/>
            <person name="Zhou L.G."/>
            <person name="Ni X.B."/>
            <person name="Tian J.H."/>
            <person name="Sheng Y."/>
            <person name="Liu T."/>
            <person name="Pan Y.S."/>
            <person name="Xia L.Y."/>
            <person name="Li J."/>
            <person name="Zhao F."/>
            <person name="Cao W.C."/>
        </authorList>
    </citation>
    <scope>NUCLEOTIDE SEQUENCE</scope>
    <source>
        <strain evidence="11">Rmic-2018</strain>
    </source>
</reference>
<dbReference type="AlphaFoldDB" id="A0A9J6E5T2"/>
<dbReference type="GO" id="GO:0016485">
    <property type="term" value="P:protein processing"/>
    <property type="evidence" value="ECO:0007669"/>
    <property type="project" value="TreeGrafter"/>
</dbReference>
<organism evidence="11 12">
    <name type="scientific">Rhipicephalus microplus</name>
    <name type="common">Cattle tick</name>
    <name type="synonym">Boophilus microplus</name>
    <dbReference type="NCBI Taxonomy" id="6941"/>
    <lineage>
        <taxon>Eukaryota</taxon>
        <taxon>Metazoa</taxon>
        <taxon>Ecdysozoa</taxon>
        <taxon>Arthropoda</taxon>
        <taxon>Chelicerata</taxon>
        <taxon>Arachnida</taxon>
        <taxon>Acari</taxon>
        <taxon>Parasitiformes</taxon>
        <taxon>Ixodida</taxon>
        <taxon>Ixodoidea</taxon>
        <taxon>Ixodidae</taxon>
        <taxon>Rhipicephalinae</taxon>
        <taxon>Rhipicephalus</taxon>
        <taxon>Boophilus</taxon>
    </lineage>
</organism>
<dbReference type="PANTHER" id="PTHR11733:SF241">
    <property type="entry name" value="GH26575P-RELATED"/>
    <property type="match status" value="1"/>
</dbReference>
<dbReference type="PROSITE" id="PS51885">
    <property type="entry name" value="NEPRILYSIN"/>
    <property type="match status" value="1"/>
</dbReference>
<comment type="similarity">
    <text evidence="2">Belongs to the peptidase M13 family.</text>
</comment>
<dbReference type="GO" id="GO:0005886">
    <property type="term" value="C:plasma membrane"/>
    <property type="evidence" value="ECO:0007669"/>
    <property type="project" value="TreeGrafter"/>
</dbReference>
<dbReference type="InterPro" id="IPR008753">
    <property type="entry name" value="Peptidase_M13_N"/>
</dbReference>
<keyword evidence="5" id="KW-0378">Hydrolase</keyword>
<evidence type="ECO:0000256" key="7">
    <source>
        <dbReference type="ARBA" id="ARBA00023049"/>
    </source>
</evidence>
<evidence type="ECO:0000313" key="11">
    <source>
        <dbReference type="EMBL" id="KAH8029473.1"/>
    </source>
</evidence>
<evidence type="ECO:0000256" key="2">
    <source>
        <dbReference type="ARBA" id="ARBA00007357"/>
    </source>
</evidence>
<dbReference type="PANTHER" id="PTHR11733">
    <property type="entry name" value="ZINC METALLOPROTEASE FAMILY M13 NEPRILYSIN-RELATED"/>
    <property type="match status" value="1"/>
</dbReference>
<gene>
    <name evidence="11" type="ORF">HPB51_000645</name>
</gene>
<dbReference type="Gene3D" id="1.10.1380.10">
    <property type="entry name" value="Neutral endopeptidase , domain2"/>
    <property type="match status" value="1"/>
</dbReference>
<dbReference type="InterPro" id="IPR000718">
    <property type="entry name" value="Peptidase_M13"/>
</dbReference>
<comment type="cofactor">
    <cofactor evidence="1">
        <name>Zn(2+)</name>
        <dbReference type="ChEBI" id="CHEBI:29105"/>
    </cofactor>
</comment>
<keyword evidence="12" id="KW-1185">Reference proteome</keyword>
<dbReference type="GO" id="GO:0004222">
    <property type="term" value="F:metalloendopeptidase activity"/>
    <property type="evidence" value="ECO:0007669"/>
    <property type="project" value="InterPro"/>
</dbReference>
<feature type="transmembrane region" description="Helical" evidence="8">
    <location>
        <begin position="7"/>
        <end position="31"/>
    </location>
</feature>
<keyword evidence="8" id="KW-1133">Transmembrane helix</keyword>
<dbReference type="VEuPathDB" id="VectorBase:LOC119165321"/>
<proteinExistence type="inferred from homology"/>
<dbReference type="PRINTS" id="PR00786">
    <property type="entry name" value="NEPRILYSIN"/>
</dbReference>
<dbReference type="InterPro" id="IPR042089">
    <property type="entry name" value="Peptidase_M13_dom_2"/>
</dbReference>
<reference evidence="11" key="2">
    <citation type="submission" date="2021-09" db="EMBL/GenBank/DDBJ databases">
        <authorList>
            <person name="Jia N."/>
            <person name="Wang J."/>
            <person name="Shi W."/>
            <person name="Du L."/>
            <person name="Sun Y."/>
            <person name="Zhan W."/>
            <person name="Jiang J."/>
            <person name="Wang Q."/>
            <person name="Zhang B."/>
            <person name="Ji P."/>
            <person name="Sakyi L.B."/>
            <person name="Cui X."/>
            <person name="Yuan T."/>
            <person name="Jiang B."/>
            <person name="Yang W."/>
            <person name="Lam T.T.-Y."/>
            <person name="Chang Q."/>
            <person name="Ding S."/>
            <person name="Wang X."/>
            <person name="Zhu J."/>
            <person name="Ruan X."/>
            <person name="Zhao L."/>
            <person name="Wei J."/>
            <person name="Que T."/>
            <person name="Du C."/>
            <person name="Cheng J."/>
            <person name="Dai P."/>
            <person name="Han X."/>
            <person name="Huang E."/>
            <person name="Gao Y."/>
            <person name="Liu J."/>
            <person name="Shao H."/>
            <person name="Ye R."/>
            <person name="Li L."/>
            <person name="Wei W."/>
            <person name="Wang X."/>
            <person name="Wang C."/>
            <person name="Huo Q."/>
            <person name="Li W."/>
            <person name="Guo W."/>
            <person name="Chen H."/>
            <person name="Chen S."/>
            <person name="Zhou L."/>
            <person name="Zhou L."/>
            <person name="Ni X."/>
            <person name="Tian J."/>
            <person name="Zhou Y."/>
            <person name="Sheng Y."/>
            <person name="Liu T."/>
            <person name="Pan Y."/>
            <person name="Xia L."/>
            <person name="Li J."/>
            <person name="Zhao F."/>
            <person name="Cao W."/>
        </authorList>
    </citation>
    <scope>NUCLEOTIDE SEQUENCE</scope>
    <source>
        <strain evidence="11">Rmic-2018</strain>
        <tissue evidence="11">Larvae</tissue>
    </source>
</reference>
<evidence type="ECO:0000256" key="3">
    <source>
        <dbReference type="ARBA" id="ARBA00022670"/>
    </source>
</evidence>
<keyword evidence="7" id="KW-0482">Metalloprotease</keyword>
<dbReference type="SUPFAM" id="SSF55486">
    <property type="entry name" value="Metalloproteases ('zincins'), catalytic domain"/>
    <property type="match status" value="1"/>
</dbReference>
<accession>A0A9J6E5T2</accession>
<name>A0A9J6E5T2_RHIMP</name>
<feature type="domain" description="Peptidase M13 C-terminal" evidence="9">
    <location>
        <begin position="497"/>
        <end position="687"/>
    </location>
</feature>
<keyword evidence="8" id="KW-0472">Membrane</keyword>
<dbReference type="InterPro" id="IPR024079">
    <property type="entry name" value="MetalloPept_cat_dom_sf"/>
</dbReference>
<keyword evidence="8" id="KW-0812">Transmembrane</keyword>
<sequence length="694" mass="77903">MTVLNLNVVFGLGILYGVVWFLVIQLSQLAFPFCDHPKKCFDYAEELAASVDARINPCDNMYEHVCGKWDRLHPYPSQGAGGQFRVLQYRVLWFLFNKLEQSPPKHPVAAVRTSVSAFQTCTNVYEEGRDDVKIVLDIFRKFNFEWPSMRLPADFDLLEYLLGMSLEYGIPTPAVLSLTPDLKTDKRYGLALEIHIVTDADDNKTAGTEYVEKCMMHVAPSVTTDLASAFAERIHNTASDIVTAAFAIYPSQRVSLNFTSIEKLADDVAGHGTVDEWLKVINGHMLPDRLVNKTEPVLAVNGSGLLLKAILDNAKQSSYVDLVLYTGWMTFYSLRALVSSSLVECMDGTGIQARIQSATQCLEIMSQVSTYAFVRLMLDSLELQPQVNDTMRTWTAVKRATRANFHKLSWMDRSTAEGAVKHVDSLITVLAMPEHLKTDEALEKYYFFLDQNVTQPFIAWHYSTFQRRLQEEKRLMKEDPAVPVHREDIPYGASSVNAFYAPLFHLMAILPGIMNAPFAPSTTSHSVVTGAIGKVLGHELTHAFDPLFSTLTRTGDAATWWSTESFGKFRERLDCVKNLLGNYTSDAVFSKNALSETFADTAGTEKARLAYNSMQATRGILSYTPEQSFYVASCFVFCSEGAYSWRKSGIYPPMMLRCNLPLHNQERFAEAFNCPVGAALNPKNRCTFHVSKEK</sequence>
<dbReference type="GO" id="GO:0046872">
    <property type="term" value="F:metal ion binding"/>
    <property type="evidence" value="ECO:0007669"/>
    <property type="project" value="UniProtKB-KW"/>
</dbReference>